<dbReference type="Proteomes" id="UP001497453">
    <property type="component" value="Chromosome 4"/>
</dbReference>
<evidence type="ECO:0000313" key="2">
    <source>
        <dbReference type="Proteomes" id="UP001497453"/>
    </source>
</evidence>
<name>A0ABP1DM54_9APHY</name>
<proteinExistence type="predicted"/>
<keyword evidence="2" id="KW-1185">Reference proteome</keyword>
<reference evidence="2" key="1">
    <citation type="submission" date="2024-04" db="EMBL/GenBank/DDBJ databases">
        <authorList>
            <person name="Shaw F."/>
            <person name="Minotto A."/>
        </authorList>
    </citation>
    <scope>NUCLEOTIDE SEQUENCE [LARGE SCALE GENOMIC DNA]</scope>
</reference>
<protein>
    <submittedName>
        <fullName evidence="1">Uncharacterized protein</fullName>
    </submittedName>
</protein>
<organism evidence="1 2">
    <name type="scientific">Somion occarium</name>
    <dbReference type="NCBI Taxonomy" id="3059160"/>
    <lineage>
        <taxon>Eukaryota</taxon>
        <taxon>Fungi</taxon>
        <taxon>Dikarya</taxon>
        <taxon>Basidiomycota</taxon>
        <taxon>Agaricomycotina</taxon>
        <taxon>Agaricomycetes</taxon>
        <taxon>Polyporales</taxon>
        <taxon>Cerrenaceae</taxon>
        <taxon>Somion</taxon>
    </lineage>
</organism>
<gene>
    <name evidence="1" type="ORF">GFSPODELE1_LOCUS6535</name>
</gene>
<dbReference type="EMBL" id="OZ037947">
    <property type="protein sequence ID" value="CAL1707772.1"/>
    <property type="molecule type" value="Genomic_DNA"/>
</dbReference>
<sequence length="194" mass="22319">MVAPVGLRGLATAKGLMDVAQEIKIDHDNIPVSYEEKLVANTLIREISIHGDAEEIYVYNDYQKLGLHDAAMHSKEDHAEVKKLIFRDEHIAASHEHHDDIMADSVNAFFAHGQEEETTRHPTLREKLSPEDNDKLAHRWYSAEGYGCVWSRLRRGRREGDRKRKRQSETTTPTIVRNVIAARRWMMQRIIGNA</sequence>
<accession>A0ABP1DM54</accession>
<evidence type="ECO:0000313" key="1">
    <source>
        <dbReference type="EMBL" id="CAL1707772.1"/>
    </source>
</evidence>